<proteinExistence type="predicted"/>
<keyword evidence="1" id="KW-0812">Transmembrane</keyword>
<evidence type="ECO:0000313" key="3">
    <source>
        <dbReference type="Proteomes" id="UP000179069"/>
    </source>
</evidence>
<accession>A0A1G1VN58</accession>
<evidence type="ECO:0000313" key="2">
    <source>
        <dbReference type="EMBL" id="OGY16838.1"/>
    </source>
</evidence>
<reference evidence="2 3" key="1">
    <citation type="journal article" date="2016" name="Nat. Commun.">
        <title>Thousands of microbial genomes shed light on interconnected biogeochemical processes in an aquifer system.</title>
        <authorList>
            <person name="Anantharaman K."/>
            <person name="Brown C.T."/>
            <person name="Hug L.A."/>
            <person name="Sharon I."/>
            <person name="Castelle C.J."/>
            <person name="Probst A.J."/>
            <person name="Thomas B.C."/>
            <person name="Singh A."/>
            <person name="Wilkins M.J."/>
            <person name="Karaoz U."/>
            <person name="Brodie E.L."/>
            <person name="Williams K.H."/>
            <person name="Hubbard S.S."/>
            <person name="Banfield J.F."/>
        </authorList>
    </citation>
    <scope>NUCLEOTIDE SEQUENCE [LARGE SCALE GENOMIC DNA]</scope>
</reference>
<name>A0A1G1VN58_9BACT</name>
<sequence>MEIKKLVNSKTLLFAGLLATIIVMLLLLLRPKSKPGEGPSFGALESPIIQPINEVKQPSSQAASFTTTSLPKNAKIYRQNPYSISQEQMSAIAQEFGLTQGSFQGKLFIAQEENKYFAVNPDNGIIFLTQPLPDYLLNLNQEALENYALSLVKPTLLEEQIWENPQVTTVYFKGEGAHDALPGTPENATIAEVNIFPTIDGIRIVGKNLKPLGDNAPVNVKYMKQEQVVTLRTSAISVNFAESGTYPLNSLDKISQQLSQNQAVITSVIPEGRTAKDIGYGEILQPGSVEYTDIKLVYYYDPNPNALMQPMYLLTGPTFLEDGSSATVKAILPGIDPQYLKTP</sequence>
<feature type="transmembrane region" description="Helical" evidence="1">
    <location>
        <begin position="12"/>
        <end position="29"/>
    </location>
</feature>
<dbReference type="Proteomes" id="UP000179069">
    <property type="component" value="Unassembled WGS sequence"/>
</dbReference>
<dbReference type="AlphaFoldDB" id="A0A1G1VN58"/>
<dbReference type="EMBL" id="MHCI01000009">
    <property type="protein sequence ID" value="OGY16838.1"/>
    <property type="molecule type" value="Genomic_DNA"/>
</dbReference>
<keyword evidence="1" id="KW-0472">Membrane</keyword>
<organism evidence="2 3">
    <name type="scientific">Candidatus Chisholmbacteria bacterium RIFCSPHIGHO2_01_FULL_49_18</name>
    <dbReference type="NCBI Taxonomy" id="1797590"/>
    <lineage>
        <taxon>Bacteria</taxon>
        <taxon>Candidatus Chisholmiibacteriota</taxon>
    </lineage>
</organism>
<protein>
    <submittedName>
        <fullName evidence="2">Uncharacterized protein</fullName>
    </submittedName>
</protein>
<evidence type="ECO:0000256" key="1">
    <source>
        <dbReference type="SAM" id="Phobius"/>
    </source>
</evidence>
<comment type="caution">
    <text evidence="2">The sequence shown here is derived from an EMBL/GenBank/DDBJ whole genome shotgun (WGS) entry which is preliminary data.</text>
</comment>
<keyword evidence="1" id="KW-1133">Transmembrane helix</keyword>
<gene>
    <name evidence="2" type="ORF">A2785_03680</name>
</gene>